<evidence type="ECO:0000313" key="1">
    <source>
        <dbReference type="EMBL" id="KAF2557594.1"/>
    </source>
</evidence>
<protein>
    <submittedName>
        <fullName evidence="1">Uncharacterized protein</fullName>
    </submittedName>
</protein>
<proteinExistence type="predicted"/>
<reference evidence="1" key="1">
    <citation type="submission" date="2019-12" db="EMBL/GenBank/DDBJ databases">
        <title>Genome sequencing and annotation of Brassica cretica.</title>
        <authorList>
            <person name="Studholme D.J."/>
            <person name="Sarris P.F."/>
        </authorList>
    </citation>
    <scope>NUCLEOTIDE SEQUENCE</scope>
    <source>
        <strain evidence="1">PFS-001/15</strain>
        <tissue evidence="1">Leaf</tissue>
    </source>
</reference>
<organism evidence="1 2">
    <name type="scientific">Brassica cretica</name>
    <name type="common">Mustard</name>
    <dbReference type="NCBI Taxonomy" id="69181"/>
    <lineage>
        <taxon>Eukaryota</taxon>
        <taxon>Viridiplantae</taxon>
        <taxon>Streptophyta</taxon>
        <taxon>Embryophyta</taxon>
        <taxon>Tracheophyta</taxon>
        <taxon>Spermatophyta</taxon>
        <taxon>Magnoliopsida</taxon>
        <taxon>eudicotyledons</taxon>
        <taxon>Gunneridae</taxon>
        <taxon>Pentapetalae</taxon>
        <taxon>rosids</taxon>
        <taxon>malvids</taxon>
        <taxon>Brassicales</taxon>
        <taxon>Brassicaceae</taxon>
        <taxon>Brassiceae</taxon>
        <taxon>Brassica</taxon>
    </lineage>
</organism>
<comment type="caution">
    <text evidence="1">The sequence shown here is derived from an EMBL/GenBank/DDBJ whole genome shotgun (WGS) entry which is preliminary data.</text>
</comment>
<accession>A0A8S9HJZ2</accession>
<sequence length="149" mass="16368">MCSGEELVYRASCNEGEANLRGSLARAERRSQDFSDFCRFLQFFKITGCLTGFSTVVISRSITGVNALPHAVPVVSLKSLTHSVVLRVCCLPISVFSFMGDEMAVVAPSEKELGPTKGRQETKGIVGLELISWCLRELDAKPWMQNGHI</sequence>
<dbReference type="Proteomes" id="UP000712281">
    <property type="component" value="Unassembled WGS sequence"/>
</dbReference>
<name>A0A8S9HJZ2_BRACR</name>
<gene>
    <name evidence="1" type="ORF">F2Q68_00012719</name>
</gene>
<dbReference type="AlphaFoldDB" id="A0A8S9HJZ2"/>
<dbReference type="EMBL" id="QGKW02001940">
    <property type="protein sequence ID" value="KAF2557594.1"/>
    <property type="molecule type" value="Genomic_DNA"/>
</dbReference>
<evidence type="ECO:0000313" key="2">
    <source>
        <dbReference type="Proteomes" id="UP000712281"/>
    </source>
</evidence>